<protein>
    <recommendedName>
        <fullName evidence="1">Aldehyde dehydrogenase domain-containing protein</fullName>
    </recommendedName>
</protein>
<dbReference type="PANTHER" id="PTHR43866:SF4">
    <property type="entry name" value="MALONATE-SEMIALDEHYDE DEHYDROGENASE"/>
    <property type="match status" value="1"/>
</dbReference>
<dbReference type="AlphaFoldDB" id="A0AAD5X8H0"/>
<evidence type="ECO:0000313" key="2">
    <source>
        <dbReference type="EMBL" id="KAJ3091976.1"/>
    </source>
</evidence>
<accession>A0AAD5X8H0</accession>
<dbReference type="Gene3D" id="3.40.605.10">
    <property type="entry name" value="Aldehyde Dehydrogenase, Chain A, domain 1"/>
    <property type="match status" value="1"/>
</dbReference>
<sequence length="500" mass="53974">MSSNNQQQTFAQLLLTTAPTPLENFIGGVHVAPHEWDSAQVENPAKFIPVTNPATSEVIAYAPLSKKDDVEFAVKSASEAFDSWSDRTMKDRAQIMIRFHQLIVKHREDIANLIVLEHGKTKTEALAEIDKGNETVEYAISLPQLTQGKIADVSRGISCQDSKRPLGVVVSIVPFNFPFMVPMWTLPLIVGLGNTLILKPKAGFPPGVINIVNGGAETATFLSTHPAVRAVTFVGTSAVAEQIHRSSTSLGKRVLALGGAKNHLVASPDCKLAMTAQDVVNSFTGCSGQRCMAASVLLTIGPQPELVAEIVKRAGTLAFGQEAEAGKMGPVIDAASVKRINAYVTESEWQGAEILLDGRNKVAPSGCETGFWCGASIVKHRKKSDKMLREEVFGPCLSILEVSSKEEAIAFENANSYGNAACIYTSDPWTADWFTKRFSAGMLGVNIGVPVPREPFSFGGINRSRFGDSDITGEGAINFFTWSKKVTTKWAVPDESNWMS</sequence>
<keyword evidence="3" id="KW-1185">Reference proteome</keyword>
<dbReference type="InterPro" id="IPR016161">
    <property type="entry name" value="Ald_DH/histidinol_DH"/>
</dbReference>
<reference evidence="2" key="1">
    <citation type="submission" date="2020-05" db="EMBL/GenBank/DDBJ databases">
        <title>Phylogenomic resolution of chytrid fungi.</title>
        <authorList>
            <person name="Stajich J.E."/>
            <person name="Amses K."/>
            <person name="Simmons R."/>
            <person name="Seto K."/>
            <person name="Myers J."/>
            <person name="Bonds A."/>
            <person name="Quandt C.A."/>
            <person name="Barry K."/>
            <person name="Liu P."/>
            <person name="Grigoriev I."/>
            <person name="Longcore J.E."/>
            <person name="James T.Y."/>
        </authorList>
    </citation>
    <scope>NUCLEOTIDE SEQUENCE</scope>
    <source>
        <strain evidence="2">JEL0513</strain>
    </source>
</reference>
<comment type="caution">
    <text evidence="2">The sequence shown here is derived from an EMBL/GenBank/DDBJ whole genome shotgun (WGS) entry which is preliminary data.</text>
</comment>
<dbReference type="GO" id="GO:0004491">
    <property type="term" value="F:methylmalonate-semialdehyde dehydrogenase (acylating, NAD) activity"/>
    <property type="evidence" value="ECO:0007669"/>
    <property type="project" value="InterPro"/>
</dbReference>
<proteinExistence type="predicted"/>
<evidence type="ECO:0000259" key="1">
    <source>
        <dbReference type="Pfam" id="PF00171"/>
    </source>
</evidence>
<dbReference type="PANTHER" id="PTHR43866">
    <property type="entry name" value="MALONATE-SEMIALDEHYDE DEHYDROGENASE"/>
    <property type="match status" value="1"/>
</dbReference>
<dbReference type="SUPFAM" id="SSF53720">
    <property type="entry name" value="ALDH-like"/>
    <property type="match status" value="1"/>
</dbReference>
<dbReference type="GO" id="GO:0006210">
    <property type="term" value="P:thymine catabolic process"/>
    <property type="evidence" value="ECO:0007669"/>
    <property type="project" value="TreeGrafter"/>
</dbReference>
<dbReference type="Proteomes" id="UP001211907">
    <property type="component" value="Unassembled WGS sequence"/>
</dbReference>
<dbReference type="Pfam" id="PF00171">
    <property type="entry name" value="Aldedh"/>
    <property type="match status" value="1"/>
</dbReference>
<dbReference type="GO" id="GO:0006574">
    <property type="term" value="P:L-valine catabolic process"/>
    <property type="evidence" value="ECO:0007669"/>
    <property type="project" value="TreeGrafter"/>
</dbReference>
<evidence type="ECO:0000313" key="3">
    <source>
        <dbReference type="Proteomes" id="UP001211907"/>
    </source>
</evidence>
<dbReference type="FunFam" id="3.40.309.10:FF:000002">
    <property type="entry name" value="Methylmalonate-semialdehyde dehydrogenase (Acylating)"/>
    <property type="match status" value="1"/>
</dbReference>
<dbReference type="InterPro" id="IPR010061">
    <property type="entry name" value="MeMal-semiAld_DH"/>
</dbReference>
<dbReference type="InterPro" id="IPR015590">
    <property type="entry name" value="Aldehyde_DH_dom"/>
</dbReference>
<name>A0AAD5X8H0_9FUNG</name>
<dbReference type="InterPro" id="IPR016163">
    <property type="entry name" value="Ald_DH_C"/>
</dbReference>
<feature type="domain" description="Aldehyde dehydrogenase" evidence="1">
    <location>
        <begin position="46"/>
        <end position="486"/>
    </location>
</feature>
<dbReference type="InterPro" id="IPR016162">
    <property type="entry name" value="Ald_DH_N"/>
</dbReference>
<organism evidence="2 3">
    <name type="scientific">Physocladia obscura</name>
    <dbReference type="NCBI Taxonomy" id="109957"/>
    <lineage>
        <taxon>Eukaryota</taxon>
        <taxon>Fungi</taxon>
        <taxon>Fungi incertae sedis</taxon>
        <taxon>Chytridiomycota</taxon>
        <taxon>Chytridiomycota incertae sedis</taxon>
        <taxon>Chytridiomycetes</taxon>
        <taxon>Chytridiales</taxon>
        <taxon>Chytriomycetaceae</taxon>
        <taxon>Physocladia</taxon>
    </lineage>
</organism>
<dbReference type="Gene3D" id="3.40.309.10">
    <property type="entry name" value="Aldehyde Dehydrogenase, Chain A, domain 2"/>
    <property type="match status" value="1"/>
</dbReference>
<dbReference type="EMBL" id="JADGJH010003301">
    <property type="protein sequence ID" value="KAJ3091976.1"/>
    <property type="molecule type" value="Genomic_DNA"/>
</dbReference>
<gene>
    <name evidence="2" type="ORF">HK100_007059</name>
</gene>